<reference evidence="2 3" key="1">
    <citation type="submission" date="2013-08" db="EMBL/GenBank/DDBJ databases">
        <authorList>
            <person name="Weinstock G."/>
            <person name="Sodergren E."/>
            <person name="Wylie T."/>
            <person name="Fulton L."/>
            <person name="Fulton R."/>
            <person name="Fronick C."/>
            <person name="O'Laughlin M."/>
            <person name="Godfrey J."/>
            <person name="Miner T."/>
            <person name="Herter B."/>
            <person name="Appelbaum E."/>
            <person name="Cordes M."/>
            <person name="Lek S."/>
            <person name="Wollam A."/>
            <person name="Pepin K.H."/>
            <person name="Palsikar V.B."/>
            <person name="Mitreva M."/>
            <person name="Wilson R.K."/>
        </authorList>
    </citation>
    <scope>NUCLEOTIDE SEQUENCE [LARGE SCALE GENOMIC DNA]</scope>
    <source>
        <strain evidence="2 3">ATCC 700332</strain>
    </source>
</reference>
<feature type="region of interest" description="Disordered" evidence="1">
    <location>
        <begin position="516"/>
        <end position="535"/>
    </location>
</feature>
<dbReference type="Proteomes" id="UP000016649">
    <property type="component" value="Unassembled WGS sequence"/>
</dbReference>
<name>A0ABN0NZ48_TRELE</name>
<dbReference type="EMBL" id="AWVH01000026">
    <property type="protein sequence ID" value="ERJ93306.1"/>
    <property type="molecule type" value="Genomic_DNA"/>
</dbReference>
<protein>
    <submittedName>
        <fullName evidence="2">Uncharacterized protein</fullName>
    </submittedName>
</protein>
<organism evidence="2 3">
    <name type="scientific">Treponema lecithinolyticum ATCC 700332</name>
    <dbReference type="NCBI Taxonomy" id="1321815"/>
    <lineage>
        <taxon>Bacteria</taxon>
        <taxon>Pseudomonadati</taxon>
        <taxon>Spirochaetota</taxon>
        <taxon>Spirochaetia</taxon>
        <taxon>Spirochaetales</taxon>
        <taxon>Treponemataceae</taxon>
        <taxon>Treponema</taxon>
    </lineage>
</organism>
<dbReference type="RefSeq" id="WP_021687193.1">
    <property type="nucleotide sequence ID" value="NZ_KI260564.1"/>
</dbReference>
<gene>
    <name evidence="2" type="ORF">HMPREF9193_00979</name>
</gene>
<accession>A0ABN0NZ48</accession>
<proteinExistence type="predicted"/>
<keyword evidence="3" id="KW-1185">Reference proteome</keyword>
<sequence>MANKTNILTMLKLFAQKQNSALVYFAEFCDYMNRYAQRHLDADADLTPFLSDPETALNAAVAQLVERHSVMLVNAEKDKKAIIVIPFYTERFASRYREILSNPTVPYPLITDLPKHIPVDIVDKQPAATLLEDLFEHQQDSSDETDFNYGSSASPVSAALYGLVLPRELPIILYPSNIPANILLDIALTKIREMLRKEEYHDYFLKKLKISNPGKDLSVKSFFSQLIQRPAEALEAIHTSGESFYFWNQLCFFIRQDYDKVKDYTQEDTALLQSICITEIALSYYRNKAQQNIQRDAALRILEQHFERPPYYFNKETIQSFTDSKGASLLGQYTEKDLNEFLHTKTTVLLDNNLPELLTIRLHTGQHYYVNKGKVIPLIVRLCGDARETVKSNLTAEWFNLYKKFENVPAMSDQKAFERRLEQELVTTAPVLYALLNSNFLSLIHYEMLTARDGPKTMFTLFADGKLLPYSELLMLSRREIVADAKILLPFWYTVPPISWIARLILRPKKKKEEKKSVSVPEQARFQMEEGEDEATKNLPRNVRKKEFRSAAQEAENELIPPGSNLERELASYINQWNKLITKPLRENLIEDVNSLIRDYMRKTIRTLKSKNFTVDRMYDLADTLIKTTALQKIKDKEALQMYIVLYIVKLVKES</sequence>
<evidence type="ECO:0000313" key="3">
    <source>
        <dbReference type="Proteomes" id="UP000016649"/>
    </source>
</evidence>
<evidence type="ECO:0000313" key="2">
    <source>
        <dbReference type="EMBL" id="ERJ93306.1"/>
    </source>
</evidence>
<comment type="caution">
    <text evidence="2">The sequence shown here is derived from an EMBL/GenBank/DDBJ whole genome shotgun (WGS) entry which is preliminary data.</text>
</comment>
<evidence type="ECO:0000256" key="1">
    <source>
        <dbReference type="SAM" id="MobiDB-lite"/>
    </source>
</evidence>